<feature type="compositionally biased region" description="Basic residues" evidence="8">
    <location>
        <begin position="447"/>
        <end position="457"/>
    </location>
</feature>
<feature type="compositionally biased region" description="Basic and acidic residues" evidence="8">
    <location>
        <begin position="436"/>
        <end position="446"/>
    </location>
</feature>
<evidence type="ECO:0000256" key="3">
    <source>
        <dbReference type="ARBA" id="ARBA00023136"/>
    </source>
</evidence>
<dbReference type="WBParaSite" id="SPAL_0001501300.1">
    <property type="protein sequence ID" value="SPAL_0001501300.1"/>
    <property type="gene ID" value="SPAL_0001501300"/>
</dbReference>
<dbReference type="PANTHER" id="PTHR12883">
    <property type="entry name" value="ADIPOCYTE-SPECIFIC PROTEIN 4-RELATED"/>
    <property type="match status" value="1"/>
</dbReference>
<keyword evidence="11" id="KW-1185">Reference proteome</keyword>
<dbReference type="STRING" id="174720.A0A0N5CAU4"/>
<evidence type="ECO:0000256" key="9">
    <source>
        <dbReference type="SAM" id="Phobius"/>
    </source>
</evidence>
<reference evidence="12" key="1">
    <citation type="submission" date="2017-02" db="UniProtKB">
        <authorList>
            <consortium name="WormBaseParasite"/>
        </authorList>
    </citation>
    <scope>IDENTIFICATION</scope>
</reference>
<sequence>MKYSFIFIFLLLVFSFKSAFSDVYDNIEDNEFAEFEESFDDKVSIEESTPLPSVKKEKEIVNDFLEDDFTHIDDNNNNIEVNDEERLEDFDKVNANEKSSNPPKPLKFADVPTHLKSNWKTYQVEVLMMIILFIYTVNFIIGMSRNSSIAHKWFEVTRPFLETKFALVGDDGVSEEPVGGVMIKQTECSYLVYCTGRLGCTGTMYEIKLIKRQDLIGIVQNIIGPKSDKVIMRTDLIKGEIEPIIFCIGNKKSVAKQVKESEDLSAFTSDRKNADKFGLSRNFAIYTELNEVILSLMDTYINECFKKYEKYIDYIHVSDQYTGPTLQEGEVYTKMPDPEVICTVSLNILDQIDDPELNNELMSFIFNFIEKLKKVKLSREGKTKADKNRAAVEAKFLKMTHQQRQEAAQLKKDAKIKERKERIMNEEDPVLQRKLQKAEEKREAKAKAPKMKTIKMK</sequence>
<dbReference type="InterPro" id="IPR012879">
    <property type="entry name" value="CCDC47"/>
</dbReference>
<evidence type="ECO:0000256" key="2">
    <source>
        <dbReference type="ARBA" id="ARBA00022989"/>
    </source>
</evidence>
<keyword evidence="10" id="KW-0732">Signal</keyword>
<feature type="transmembrane region" description="Helical" evidence="9">
    <location>
        <begin position="122"/>
        <end position="141"/>
    </location>
</feature>
<keyword evidence="2 9" id="KW-1133">Transmembrane helix</keyword>
<evidence type="ECO:0000256" key="8">
    <source>
        <dbReference type="SAM" id="MobiDB-lite"/>
    </source>
</evidence>
<evidence type="ECO:0000256" key="5">
    <source>
        <dbReference type="ARBA" id="ARBA00034746"/>
    </source>
</evidence>
<name>A0A0N5CAU4_STREA</name>
<dbReference type="AlphaFoldDB" id="A0A0N5CAU4"/>
<protein>
    <recommendedName>
        <fullName evidence="6">PAT complex subunit CCDC47</fullName>
    </recommendedName>
    <alternativeName>
        <fullName evidence="7">Coiled-coil domain-containing protein 47</fullName>
    </alternativeName>
</protein>
<keyword evidence="1 9" id="KW-0812">Transmembrane</keyword>
<feature type="region of interest" description="Disordered" evidence="8">
    <location>
        <begin position="407"/>
        <end position="457"/>
    </location>
</feature>
<comment type="subcellular location">
    <subcellularLocation>
        <location evidence="4">Rough endoplasmic reticulum membrane</location>
        <topology evidence="4">Single-pass type I membrane protein</topology>
    </subcellularLocation>
</comment>
<evidence type="ECO:0000256" key="4">
    <source>
        <dbReference type="ARBA" id="ARBA00034697"/>
    </source>
</evidence>
<feature type="chain" id="PRO_5005895878" description="PAT complex subunit CCDC47" evidence="10">
    <location>
        <begin position="22"/>
        <end position="457"/>
    </location>
</feature>
<evidence type="ECO:0000256" key="6">
    <source>
        <dbReference type="ARBA" id="ARBA00034875"/>
    </source>
</evidence>
<accession>A0A0N5CAU4</accession>
<dbReference type="GO" id="GO:0005509">
    <property type="term" value="F:calcium ion binding"/>
    <property type="evidence" value="ECO:0007669"/>
    <property type="project" value="InterPro"/>
</dbReference>
<feature type="compositionally biased region" description="Basic and acidic residues" evidence="8">
    <location>
        <begin position="409"/>
        <end position="425"/>
    </location>
</feature>
<evidence type="ECO:0000256" key="1">
    <source>
        <dbReference type="ARBA" id="ARBA00022692"/>
    </source>
</evidence>
<dbReference type="PANTHER" id="PTHR12883:SF0">
    <property type="entry name" value="PAT COMPLEX SUBUNIT CCDC47"/>
    <property type="match status" value="1"/>
</dbReference>
<evidence type="ECO:0000256" key="7">
    <source>
        <dbReference type="ARBA" id="ARBA00034902"/>
    </source>
</evidence>
<keyword evidence="3 9" id="KW-0472">Membrane</keyword>
<dbReference type="GO" id="GO:0030867">
    <property type="term" value="C:rough endoplasmic reticulum membrane"/>
    <property type="evidence" value="ECO:0007669"/>
    <property type="project" value="UniProtKB-SubCell"/>
</dbReference>
<proteinExistence type="inferred from homology"/>
<feature type="signal peptide" evidence="10">
    <location>
        <begin position="1"/>
        <end position="21"/>
    </location>
</feature>
<organism evidence="11 12">
    <name type="scientific">Strongyloides papillosus</name>
    <name type="common">Intestinal threadworm</name>
    <dbReference type="NCBI Taxonomy" id="174720"/>
    <lineage>
        <taxon>Eukaryota</taxon>
        <taxon>Metazoa</taxon>
        <taxon>Ecdysozoa</taxon>
        <taxon>Nematoda</taxon>
        <taxon>Chromadorea</taxon>
        <taxon>Rhabditida</taxon>
        <taxon>Tylenchina</taxon>
        <taxon>Panagrolaimomorpha</taxon>
        <taxon>Strongyloidoidea</taxon>
        <taxon>Strongyloididae</taxon>
        <taxon>Strongyloides</taxon>
    </lineage>
</organism>
<dbReference type="Proteomes" id="UP000046392">
    <property type="component" value="Unplaced"/>
</dbReference>
<evidence type="ECO:0000313" key="12">
    <source>
        <dbReference type="WBParaSite" id="SPAL_0001501300.1"/>
    </source>
</evidence>
<comment type="similarity">
    <text evidence="5">Belongs to the CCDC47 family.</text>
</comment>
<evidence type="ECO:0000313" key="11">
    <source>
        <dbReference type="Proteomes" id="UP000046392"/>
    </source>
</evidence>
<dbReference type="Pfam" id="PF07946">
    <property type="entry name" value="CCDC47"/>
    <property type="match status" value="1"/>
</dbReference>
<evidence type="ECO:0000256" key="10">
    <source>
        <dbReference type="SAM" id="SignalP"/>
    </source>
</evidence>
<dbReference type="GO" id="GO:0032469">
    <property type="term" value="P:endoplasmic reticulum calcium ion homeostasis"/>
    <property type="evidence" value="ECO:0007669"/>
    <property type="project" value="InterPro"/>
</dbReference>